<accession>A0A7S2F8V2</accession>
<dbReference type="EMBL" id="HBGS01008141">
    <property type="protein sequence ID" value="CAD9381004.1"/>
    <property type="molecule type" value="Transcribed_RNA"/>
</dbReference>
<dbReference type="GO" id="GO:0005509">
    <property type="term" value="F:calcium ion binding"/>
    <property type="evidence" value="ECO:0007669"/>
    <property type="project" value="InterPro"/>
</dbReference>
<gene>
    <name evidence="3" type="ORF">DSPE1174_LOCUS4240</name>
</gene>
<protein>
    <recommendedName>
        <fullName evidence="2">EF-hand domain-containing protein</fullName>
    </recommendedName>
</protein>
<dbReference type="InterPro" id="IPR002048">
    <property type="entry name" value="EF_hand_dom"/>
</dbReference>
<sequence>MGAAVGVELKMVVDKECQKPLDCSDIDGKEAVAEVARLREILHQYMDLDETVESGLRSFFDAWANGQEFMDLPKLCECYKGLTSTDISEEGMLSIIQAHSIDETKVNFEAFEQIFLPRRTDRASLHIPEQENGSVETKELIKTLHKRSSMMFMDKPMLDELIKQQLGETAAASNIISAKDMVKVKSQIKRVKLVHDTFKLYDKDENGSIEAEEIKFFVEKTGESMSLDEVNEMLEELKPGSSETGMQFKEFLDCMGDLIQSDGNVRASITSA</sequence>
<evidence type="ECO:0000259" key="2">
    <source>
        <dbReference type="PROSITE" id="PS50222"/>
    </source>
</evidence>
<evidence type="ECO:0000313" key="3">
    <source>
        <dbReference type="EMBL" id="CAD9381004.1"/>
    </source>
</evidence>
<dbReference type="InterPro" id="IPR018247">
    <property type="entry name" value="EF_Hand_1_Ca_BS"/>
</dbReference>
<feature type="domain" description="EF-hand" evidence="2">
    <location>
        <begin position="189"/>
        <end position="224"/>
    </location>
</feature>
<name>A0A7S2F8V2_9STRA</name>
<dbReference type="Gene3D" id="1.10.238.10">
    <property type="entry name" value="EF-hand"/>
    <property type="match status" value="1"/>
</dbReference>
<dbReference type="SUPFAM" id="SSF47473">
    <property type="entry name" value="EF-hand"/>
    <property type="match status" value="1"/>
</dbReference>
<dbReference type="InterPro" id="IPR011992">
    <property type="entry name" value="EF-hand-dom_pair"/>
</dbReference>
<dbReference type="PROSITE" id="PS00018">
    <property type="entry name" value="EF_HAND_1"/>
    <property type="match status" value="1"/>
</dbReference>
<dbReference type="CDD" id="cd00051">
    <property type="entry name" value="EFh"/>
    <property type="match status" value="1"/>
</dbReference>
<proteinExistence type="predicted"/>
<dbReference type="AlphaFoldDB" id="A0A7S2F8V2"/>
<keyword evidence="1" id="KW-0106">Calcium</keyword>
<organism evidence="3">
    <name type="scientific">Octactis speculum</name>
    <dbReference type="NCBI Taxonomy" id="3111310"/>
    <lineage>
        <taxon>Eukaryota</taxon>
        <taxon>Sar</taxon>
        <taxon>Stramenopiles</taxon>
        <taxon>Ochrophyta</taxon>
        <taxon>Dictyochophyceae</taxon>
        <taxon>Dictyochales</taxon>
        <taxon>Dictyochaceae</taxon>
        <taxon>Octactis</taxon>
    </lineage>
</organism>
<evidence type="ECO:0000256" key="1">
    <source>
        <dbReference type="ARBA" id="ARBA00022837"/>
    </source>
</evidence>
<reference evidence="3" key="1">
    <citation type="submission" date="2021-01" db="EMBL/GenBank/DDBJ databases">
        <authorList>
            <person name="Corre E."/>
            <person name="Pelletier E."/>
            <person name="Niang G."/>
            <person name="Scheremetjew M."/>
            <person name="Finn R."/>
            <person name="Kale V."/>
            <person name="Holt S."/>
            <person name="Cochrane G."/>
            <person name="Meng A."/>
            <person name="Brown T."/>
            <person name="Cohen L."/>
        </authorList>
    </citation>
    <scope>NUCLEOTIDE SEQUENCE</scope>
    <source>
        <strain evidence="3">CCMP1381</strain>
    </source>
</reference>
<dbReference type="PROSITE" id="PS50222">
    <property type="entry name" value="EF_HAND_2"/>
    <property type="match status" value="1"/>
</dbReference>